<sequence>MNTKVRSHDEYLSFVCTQIESQNISKYFIRDFYFDTIIWTSLIDLTQTAELLKHRFIQLIQEVENHAIQMICFGACCLCTIKKLQVSINGFTL</sequence>
<protein>
    <submittedName>
        <fullName evidence="1">Uncharacterized protein</fullName>
    </submittedName>
</protein>
<gene>
    <name evidence="1" type="ORF">ACA29_09765</name>
</gene>
<dbReference type="Proteomes" id="UP000053881">
    <property type="component" value="Unassembled WGS sequence"/>
</dbReference>
<evidence type="ECO:0000313" key="1">
    <source>
        <dbReference type="EMBL" id="KRG12977.1"/>
    </source>
</evidence>
<dbReference type="AlphaFoldDB" id="A0A0Q9Y9I9"/>
<evidence type="ECO:0000313" key="2">
    <source>
        <dbReference type="Proteomes" id="UP000053881"/>
    </source>
</evidence>
<accession>A0A0Q9Y9I9</accession>
<reference evidence="1 2" key="1">
    <citation type="submission" date="2015-06" db="EMBL/GenBank/DDBJ databases">
        <title>Genome sequencing project of Bacillus galactosidilyticus PL133.</title>
        <authorList>
            <person name="Gaiero J."/>
            <person name="Nicol R."/>
            <person name="Habash M."/>
        </authorList>
    </citation>
    <scope>NUCLEOTIDE SEQUENCE [LARGE SCALE GENOMIC DNA]</scope>
    <source>
        <strain evidence="1 2">PL133</strain>
    </source>
</reference>
<dbReference type="EMBL" id="LGPB01000082">
    <property type="protein sequence ID" value="KRG12977.1"/>
    <property type="molecule type" value="Genomic_DNA"/>
</dbReference>
<organism evidence="1 2">
    <name type="scientific">Lederbergia galactosidilytica</name>
    <dbReference type="NCBI Taxonomy" id="217031"/>
    <lineage>
        <taxon>Bacteria</taxon>
        <taxon>Bacillati</taxon>
        <taxon>Bacillota</taxon>
        <taxon>Bacilli</taxon>
        <taxon>Bacillales</taxon>
        <taxon>Bacillaceae</taxon>
        <taxon>Lederbergia</taxon>
    </lineage>
</organism>
<name>A0A0Q9Y9I9_9BACI</name>
<comment type="caution">
    <text evidence="1">The sequence shown here is derived from an EMBL/GenBank/DDBJ whole genome shotgun (WGS) entry which is preliminary data.</text>
</comment>
<proteinExistence type="predicted"/>